<evidence type="ECO:0000259" key="1">
    <source>
        <dbReference type="PROSITE" id="PS50994"/>
    </source>
</evidence>
<dbReference type="AlphaFoldDB" id="A0A1X7TP71"/>
<name>A0A1X7TP71_AMPQE</name>
<dbReference type="InterPro" id="IPR041588">
    <property type="entry name" value="Integrase_H2C2"/>
</dbReference>
<accession>A0A1X7TP71</accession>
<dbReference type="InterPro" id="IPR012337">
    <property type="entry name" value="RNaseH-like_sf"/>
</dbReference>
<dbReference type="SUPFAM" id="SSF53098">
    <property type="entry name" value="Ribonuclease H-like"/>
    <property type="match status" value="1"/>
</dbReference>
<dbReference type="eggNOG" id="KOG0017">
    <property type="taxonomic scope" value="Eukaryota"/>
</dbReference>
<dbReference type="GO" id="GO:0015074">
    <property type="term" value="P:DNA integration"/>
    <property type="evidence" value="ECO:0007669"/>
    <property type="project" value="InterPro"/>
</dbReference>
<protein>
    <recommendedName>
        <fullName evidence="1">Integrase catalytic domain-containing protein</fullName>
    </recommendedName>
</protein>
<dbReference type="GO" id="GO:0003676">
    <property type="term" value="F:nucleic acid binding"/>
    <property type="evidence" value="ECO:0007669"/>
    <property type="project" value="InterPro"/>
</dbReference>
<dbReference type="PROSITE" id="PS50994">
    <property type="entry name" value="INTEGRASE"/>
    <property type="match status" value="1"/>
</dbReference>
<dbReference type="STRING" id="400682.A0A1X7TP71"/>
<dbReference type="PANTHER" id="PTHR37984:SF15">
    <property type="entry name" value="INTEGRASE CATALYTIC DOMAIN-CONTAINING PROTEIN"/>
    <property type="match status" value="1"/>
</dbReference>
<dbReference type="InterPro" id="IPR036397">
    <property type="entry name" value="RNaseH_sf"/>
</dbReference>
<dbReference type="OMA" id="LFIPWIE"/>
<dbReference type="Gene3D" id="3.30.420.10">
    <property type="entry name" value="Ribonuclease H-like superfamily/Ribonuclease H"/>
    <property type="match status" value="1"/>
</dbReference>
<dbReference type="InterPro" id="IPR001584">
    <property type="entry name" value="Integrase_cat-core"/>
</dbReference>
<dbReference type="EnsemblMetazoa" id="Aqu2.1.16858_001">
    <property type="protein sequence ID" value="Aqu2.1.16858_001"/>
    <property type="gene ID" value="Aqu2.1.16858"/>
</dbReference>
<reference evidence="2" key="1">
    <citation type="submission" date="2017-05" db="UniProtKB">
        <authorList>
            <consortium name="EnsemblMetazoa"/>
        </authorList>
    </citation>
    <scope>IDENTIFICATION</scope>
</reference>
<feature type="domain" description="Integrase catalytic" evidence="1">
    <location>
        <begin position="43"/>
        <end position="138"/>
    </location>
</feature>
<dbReference type="InParanoid" id="A0A1X7TP71"/>
<dbReference type="Pfam" id="PF00665">
    <property type="entry name" value="rve"/>
    <property type="match status" value="1"/>
</dbReference>
<sequence length="138" mass="15726">MGKKRFYWLGYERAVEHFVKSCRVCQLQKSPNPTTATPVGETKSFYPFEWLSWDITGPLPVTDKGNCYTSVVTDKFTKWVEAFPLQAIDSVTLTMVLVDEIVCQYSFPTNLQSDQGANLCNQVIDQLCKLLCISRKQT</sequence>
<proteinExistence type="predicted"/>
<organism evidence="2">
    <name type="scientific">Amphimedon queenslandica</name>
    <name type="common">Sponge</name>
    <dbReference type="NCBI Taxonomy" id="400682"/>
    <lineage>
        <taxon>Eukaryota</taxon>
        <taxon>Metazoa</taxon>
        <taxon>Porifera</taxon>
        <taxon>Demospongiae</taxon>
        <taxon>Heteroscleromorpha</taxon>
        <taxon>Haplosclerida</taxon>
        <taxon>Niphatidae</taxon>
        <taxon>Amphimedon</taxon>
    </lineage>
</organism>
<evidence type="ECO:0000313" key="2">
    <source>
        <dbReference type="EnsemblMetazoa" id="Aqu2.1.16858_001"/>
    </source>
</evidence>
<dbReference type="Pfam" id="PF17921">
    <property type="entry name" value="Integrase_H2C2"/>
    <property type="match status" value="1"/>
</dbReference>
<dbReference type="PANTHER" id="PTHR37984">
    <property type="entry name" value="PROTEIN CBG26694"/>
    <property type="match status" value="1"/>
</dbReference>
<dbReference type="InterPro" id="IPR050951">
    <property type="entry name" value="Retrovirus_Pol_polyprotein"/>
</dbReference>